<name>A0A438B3R8_9NOCA</name>
<accession>A0A438B3R8</accession>
<proteinExistence type="predicted"/>
<dbReference type="Proteomes" id="UP000283479">
    <property type="component" value="Unassembled WGS sequence"/>
</dbReference>
<evidence type="ECO:0000313" key="2">
    <source>
        <dbReference type="Proteomes" id="UP000283479"/>
    </source>
</evidence>
<sequence>MLRVMKTTISAPGSLKRLTTAIGGAILALFLAAFGALVNPAAAHADPSVLEYSADNENWGGLEQIPAITGQLIPNGELTSTFYARNQTEQGGELQVYLGNWSKTSPDMQVYVRVEINDASGELVDLTDNSAQPGTELNAIRVEPGETAKVTLVVGMPAEAGNESQNESVNPAFALDFEVDDTTPGGGNGSVDSLFGSLGNIFGS</sequence>
<keyword evidence="2" id="KW-1185">Reference proteome</keyword>
<comment type="caution">
    <text evidence="1">The sequence shown here is derived from an EMBL/GenBank/DDBJ whole genome shotgun (WGS) entry which is preliminary data.</text>
</comment>
<reference evidence="1 2" key="1">
    <citation type="submission" date="2018-11" db="EMBL/GenBank/DDBJ databases">
        <title>Rhodococcus spongicola sp. nov. and Rhodococcus xishaensis sp. nov. from marine sponges.</title>
        <authorList>
            <person name="Li L."/>
            <person name="Lin H.W."/>
        </authorList>
    </citation>
    <scope>NUCLEOTIDE SEQUENCE [LARGE SCALE GENOMIC DNA]</scope>
    <source>
        <strain evidence="1 2">LHW51113</strain>
    </source>
</reference>
<protein>
    <submittedName>
        <fullName evidence="1">Uncharacterized protein</fullName>
    </submittedName>
</protein>
<evidence type="ECO:0000313" key="1">
    <source>
        <dbReference type="EMBL" id="RVW05621.1"/>
    </source>
</evidence>
<dbReference type="AlphaFoldDB" id="A0A438B3R8"/>
<gene>
    <name evidence="1" type="ORF">EGT50_03425</name>
</gene>
<organism evidence="1 2">
    <name type="scientific">Rhodococcus xishaensis</name>
    <dbReference type="NCBI Taxonomy" id="2487364"/>
    <lineage>
        <taxon>Bacteria</taxon>
        <taxon>Bacillati</taxon>
        <taxon>Actinomycetota</taxon>
        <taxon>Actinomycetes</taxon>
        <taxon>Mycobacteriales</taxon>
        <taxon>Nocardiaceae</taxon>
        <taxon>Rhodococcus</taxon>
    </lineage>
</organism>
<dbReference type="EMBL" id="RKLO01000001">
    <property type="protein sequence ID" value="RVW05621.1"/>
    <property type="molecule type" value="Genomic_DNA"/>
</dbReference>